<evidence type="ECO:0000313" key="2">
    <source>
        <dbReference type="Proteomes" id="UP000240883"/>
    </source>
</evidence>
<dbReference type="Proteomes" id="UP000240883">
    <property type="component" value="Unassembled WGS sequence"/>
</dbReference>
<name>A0A2T2NCU8_CORCC</name>
<sequence length="209" mass="22832">MSLRLYQSAQEMSHCIGTSTPIANIYAWPTQPPPSRSLHARSSSSLVQCVQHWTRDSTSESGADSGAYACDGAPALARPGACARWEAGLAHARERNSVPMGCTAFRGASFALGRSWHAWGPTAAANRLSNYRVSPSRSTESPPFFTCYVETFPATSTRPTAHAFPVHVRRRKLAMYSPCRNPTPEAKPDLVWVKWHAPALVTITQALHI</sequence>
<organism evidence="1 2">
    <name type="scientific">Corynespora cassiicola Philippines</name>
    <dbReference type="NCBI Taxonomy" id="1448308"/>
    <lineage>
        <taxon>Eukaryota</taxon>
        <taxon>Fungi</taxon>
        <taxon>Dikarya</taxon>
        <taxon>Ascomycota</taxon>
        <taxon>Pezizomycotina</taxon>
        <taxon>Dothideomycetes</taxon>
        <taxon>Pleosporomycetidae</taxon>
        <taxon>Pleosporales</taxon>
        <taxon>Corynesporascaceae</taxon>
        <taxon>Corynespora</taxon>
    </lineage>
</organism>
<dbReference type="EMBL" id="KZ678140">
    <property type="protein sequence ID" value="PSN63271.1"/>
    <property type="molecule type" value="Genomic_DNA"/>
</dbReference>
<protein>
    <submittedName>
        <fullName evidence="1">Uncharacterized protein</fullName>
    </submittedName>
</protein>
<reference evidence="1 2" key="1">
    <citation type="journal article" date="2018" name="Front. Microbiol.">
        <title>Genome-Wide Analysis of Corynespora cassiicola Leaf Fall Disease Putative Effectors.</title>
        <authorList>
            <person name="Lopez D."/>
            <person name="Ribeiro S."/>
            <person name="Label P."/>
            <person name="Fumanal B."/>
            <person name="Venisse J.S."/>
            <person name="Kohler A."/>
            <person name="de Oliveira R.R."/>
            <person name="Labutti K."/>
            <person name="Lipzen A."/>
            <person name="Lail K."/>
            <person name="Bauer D."/>
            <person name="Ohm R.A."/>
            <person name="Barry K.W."/>
            <person name="Spatafora J."/>
            <person name="Grigoriev I.V."/>
            <person name="Martin F.M."/>
            <person name="Pujade-Renaud V."/>
        </authorList>
    </citation>
    <scope>NUCLEOTIDE SEQUENCE [LARGE SCALE GENOMIC DNA]</scope>
    <source>
        <strain evidence="1 2">Philippines</strain>
    </source>
</reference>
<keyword evidence="2" id="KW-1185">Reference proteome</keyword>
<dbReference type="AlphaFoldDB" id="A0A2T2NCU8"/>
<accession>A0A2T2NCU8</accession>
<gene>
    <name evidence="1" type="ORF">BS50DRAFT_108979</name>
</gene>
<evidence type="ECO:0000313" key="1">
    <source>
        <dbReference type="EMBL" id="PSN63271.1"/>
    </source>
</evidence>
<proteinExistence type="predicted"/>